<dbReference type="PANTHER" id="PTHR11751:SF29">
    <property type="entry name" value="ALANINE TRANSAMINASE"/>
    <property type="match status" value="1"/>
</dbReference>
<dbReference type="GO" id="GO:0042853">
    <property type="term" value="P:L-alanine catabolic process"/>
    <property type="evidence" value="ECO:0007669"/>
    <property type="project" value="UniProtKB-UniPathway"/>
</dbReference>
<evidence type="ECO:0000259" key="7">
    <source>
        <dbReference type="Pfam" id="PF00155"/>
    </source>
</evidence>
<dbReference type="AlphaFoldDB" id="A0A097IU10"/>
<evidence type="ECO:0000256" key="2">
    <source>
        <dbReference type="ARBA" id="ARBA00011738"/>
    </source>
</evidence>
<dbReference type="UniPathway" id="UPA00528">
    <property type="reaction ID" value="UER00586"/>
</dbReference>
<dbReference type="FunFam" id="3.90.1150.10:FF:000010">
    <property type="entry name" value="Alanine aminotransferase 2"/>
    <property type="match status" value="1"/>
</dbReference>
<sequence length="491" mass="54016">MFLPRIARHISTSHVSPKVLLPPNGLNPTLQSMDYAVRGALVQRADHLSRQLRDPSQTSSLPFSRIVYCNIGNPQSVGQPPLTFVRQIISAFAYPNLLSSSHLPPDVVSRVRTFLDASHGAGAYTESPGLPLLRERVASAITDRDRVASHPENIFLTSGASEAVKTLLSIIVRGPQDGVMIPIPQYPLYSATITALGGVQVQYFLDEDDNWSLSVDQLNQSIEAARANGVSVRALVVINPGNPTGQVLSRKNIEDVIRFCHQHNLVLLADEVYQSNVYVDHKPFISFKQAVSQLGLDVELASFHSVSKGIMGECGLRAGYVELHNIDRRASDLVYKVLSVGLCSNAIGQVAIDTMMNPPRPDEPSYDLYRSEFDGIFGSLKRKSILLCNAFNTFEGVTCNPSEGAMYLFPNIALPQKAIREALSRGMPSADVLYCLELLEETGICVVPGSGFGQREGTLHFRTTFLPPEDQIEQVAEQMRAFHHKFLNKFS</sequence>
<proteinExistence type="evidence at transcript level"/>
<comment type="cofactor">
    <cofactor evidence="1">
        <name>pyridoxal 5'-phosphate</name>
        <dbReference type="ChEBI" id="CHEBI:597326"/>
    </cofactor>
</comment>
<comment type="subunit">
    <text evidence="2">Homodimer.</text>
</comment>
<gene>
    <name evidence="8" type="primary">alt</name>
</gene>
<dbReference type="GO" id="GO:0008483">
    <property type="term" value="F:transaminase activity"/>
    <property type="evidence" value="ECO:0007669"/>
    <property type="project" value="UniProtKB-KW"/>
</dbReference>
<dbReference type="InterPro" id="IPR015421">
    <property type="entry name" value="PyrdxlP-dep_Trfase_major"/>
</dbReference>
<dbReference type="Gene3D" id="3.40.640.10">
    <property type="entry name" value="Type I PLP-dependent aspartate aminotransferase-like (Major domain)"/>
    <property type="match status" value="1"/>
</dbReference>
<keyword evidence="3" id="KW-0032">Aminotransferase</keyword>
<keyword evidence="4" id="KW-0808">Transferase</keyword>
<dbReference type="PANTHER" id="PTHR11751">
    <property type="entry name" value="ALANINE AMINOTRANSFERASE"/>
    <property type="match status" value="1"/>
</dbReference>
<keyword evidence="5" id="KW-0663">Pyridoxal phosphate</keyword>
<dbReference type="EMBL" id="KM113744">
    <property type="protein sequence ID" value="AIT69947.1"/>
    <property type="molecule type" value="mRNA"/>
</dbReference>
<dbReference type="Gene3D" id="1.10.287.1970">
    <property type="match status" value="1"/>
</dbReference>
<protein>
    <submittedName>
        <fullName evidence="8">Alanine transaminase</fullName>
    </submittedName>
</protein>
<dbReference type="SUPFAM" id="SSF53383">
    <property type="entry name" value="PLP-dependent transferases"/>
    <property type="match status" value="1"/>
</dbReference>
<dbReference type="Pfam" id="PF00155">
    <property type="entry name" value="Aminotran_1_2"/>
    <property type="match status" value="1"/>
</dbReference>
<dbReference type="GO" id="GO:0030170">
    <property type="term" value="F:pyridoxal phosphate binding"/>
    <property type="evidence" value="ECO:0007669"/>
    <property type="project" value="InterPro"/>
</dbReference>
<evidence type="ECO:0000256" key="4">
    <source>
        <dbReference type="ARBA" id="ARBA00022679"/>
    </source>
</evidence>
<accession>A0A097IU10</accession>
<feature type="domain" description="Aminotransferase class I/classII large" evidence="7">
    <location>
        <begin position="100"/>
        <end position="477"/>
    </location>
</feature>
<dbReference type="Gene3D" id="3.90.1150.10">
    <property type="entry name" value="Aspartate Aminotransferase, domain 1"/>
    <property type="match status" value="1"/>
</dbReference>
<dbReference type="InterPro" id="IPR045088">
    <property type="entry name" value="ALAT1/2-like"/>
</dbReference>
<organism evidence="8">
    <name type="scientific">Heterosiphonia pulchra</name>
    <dbReference type="NCBI Taxonomy" id="189631"/>
    <lineage>
        <taxon>Eukaryota</taxon>
        <taxon>Rhodophyta</taxon>
        <taxon>Florideophyceae</taxon>
        <taxon>Rhodymeniophycidae</taxon>
        <taxon>Ceramiales</taxon>
        <taxon>Dasyaceae</taxon>
        <taxon>Heterosiphonia</taxon>
    </lineage>
</organism>
<dbReference type="InterPro" id="IPR015422">
    <property type="entry name" value="PyrdxlP-dep_Trfase_small"/>
</dbReference>
<evidence type="ECO:0000256" key="6">
    <source>
        <dbReference type="ARBA" id="ARBA00025785"/>
    </source>
</evidence>
<evidence type="ECO:0000313" key="8">
    <source>
        <dbReference type="EMBL" id="AIT69947.1"/>
    </source>
</evidence>
<comment type="similarity">
    <text evidence="6">Belongs to the class-I pyridoxal-phosphate-dependent aminotransferase family. Alanine aminotransferase subfamily.</text>
</comment>
<name>A0A097IU10_9FLOR</name>
<evidence type="ECO:0000256" key="5">
    <source>
        <dbReference type="ARBA" id="ARBA00022898"/>
    </source>
</evidence>
<evidence type="ECO:0000256" key="1">
    <source>
        <dbReference type="ARBA" id="ARBA00001933"/>
    </source>
</evidence>
<dbReference type="InterPro" id="IPR015424">
    <property type="entry name" value="PyrdxlP-dep_Trfase"/>
</dbReference>
<evidence type="ECO:0000256" key="3">
    <source>
        <dbReference type="ARBA" id="ARBA00022576"/>
    </source>
</evidence>
<dbReference type="CDD" id="cd00609">
    <property type="entry name" value="AAT_like"/>
    <property type="match status" value="1"/>
</dbReference>
<dbReference type="FunFam" id="3.40.640.10:FF:000012">
    <property type="entry name" value="alanine aminotransferase 2"/>
    <property type="match status" value="1"/>
</dbReference>
<reference evidence="8" key="1">
    <citation type="journal article" date="2014" name="PLoS ONE">
        <title>Phylogeny of c4-photosynthesis enzymes based on algal transcriptomic and genomic data supports an archaeal/proteobacterial origin and multiple duplication for most c4-related genes.</title>
        <authorList>
            <person name="Chi S."/>
            <person name="Wu S."/>
            <person name="Yu J."/>
            <person name="Wang X."/>
            <person name="Tang X."/>
            <person name="Liu T."/>
        </authorList>
    </citation>
    <scope>NUCLEOTIDE SEQUENCE</scope>
    <source>
        <strain evidence="8">YSBD-2001614</strain>
    </source>
</reference>
<dbReference type="InterPro" id="IPR004839">
    <property type="entry name" value="Aminotransferase_I/II_large"/>
</dbReference>